<evidence type="ECO:0000313" key="2">
    <source>
        <dbReference type="EMBL" id="AKK24645.1"/>
    </source>
</evidence>
<protein>
    <submittedName>
        <fullName evidence="2">Uncharacterized protein</fullName>
    </submittedName>
</protein>
<evidence type="ECO:0000256" key="1">
    <source>
        <dbReference type="SAM" id="MobiDB-lite"/>
    </source>
</evidence>
<feature type="region of interest" description="Disordered" evidence="1">
    <location>
        <begin position="78"/>
        <end position="113"/>
    </location>
</feature>
<sequence>MNLFFCMGIGKFSRSILRHRFTQSFLLGAAALLRDGSLGRDLIARDGARWEGAQRVCWSRGGWFHGYNPLGWHGAEGRASSGREWPNAGRPSGRSAREGGADRGVPRGDSPAR</sequence>
<keyword evidence="3" id="KW-1185">Reference proteome</keyword>
<proteinExistence type="predicted"/>
<keyword evidence="2" id="KW-0614">Plasmid</keyword>
<dbReference type="PATRIC" id="fig|573737.6.peg.5425"/>
<reference evidence="2" key="1">
    <citation type="submission" date="2016-06" db="EMBL/GenBank/DDBJ databases">
        <title>Pandoraea oxalativorans DSM 23570 Genome Sequencing.</title>
        <authorList>
            <person name="Ee R."/>
            <person name="Lim Y.-L."/>
            <person name="Yong D."/>
            <person name="Yin W.-F."/>
            <person name="Chan K.-G."/>
        </authorList>
    </citation>
    <scope>NUCLEOTIDE SEQUENCE</scope>
    <source>
        <strain evidence="2">DSM 23570</strain>
        <plasmid evidence="2">pPO70-1</plasmid>
    </source>
</reference>
<dbReference type="EMBL" id="CP011518">
    <property type="protein sequence ID" value="AKK24645.1"/>
    <property type="molecule type" value="Genomic_DNA"/>
</dbReference>
<gene>
    <name evidence="2" type="ORF">MB84_27800</name>
</gene>
<dbReference type="Proteomes" id="UP000035050">
    <property type="component" value="Plasmid pPO70-1"/>
</dbReference>
<evidence type="ECO:0000313" key="3">
    <source>
        <dbReference type="Proteomes" id="UP000035050"/>
    </source>
</evidence>
<dbReference type="AlphaFoldDB" id="A0A0G3IHK1"/>
<dbReference type="KEGG" id="pox:MB84_27800"/>
<geneLocation type="plasmid" evidence="2 3">
    <name>pPO70-1</name>
</geneLocation>
<organism evidence="2 3">
    <name type="scientific">Pandoraea oxalativorans</name>
    <dbReference type="NCBI Taxonomy" id="573737"/>
    <lineage>
        <taxon>Bacteria</taxon>
        <taxon>Pseudomonadati</taxon>
        <taxon>Pseudomonadota</taxon>
        <taxon>Betaproteobacteria</taxon>
        <taxon>Burkholderiales</taxon>
        <taxon>Burkholderiaceae</taxon>
        <taxon>Pandoraea</taxon>
    </lineage>
</organism>
<name>A0A0G3IHK1_9BURK</name>
<accession>A0A0G3IHK1</accession>
<feature type="compositionally biased region" description="Basic and acidic residues" evidence="1">
    <location>
        <begin position="95"/>
        <end position="113"/>
    </location>
</feature>